<feature type="region of interest" description="Disordered" evidence="2">
    <location>
        <begin position="83"/>
        <end position="187"/>
    </location>
</feature>
<comment type="caution">
    <text evidence="4">The sequence shown here is derived from an EMBL/GenBank/DDBJ whole genome shotgun (WGS) entry which is preliminary data.</text>
</comment>
<protein>
    <recommendedName>
        <fullName evidence="3">G-patch domain-containing protein</fullName>
    </recommendedName>
</protein>
<keyword evidence="1" id="KW-0175">Coiled coil</keyword>
<feature type="compositionally biased region" description="Basic and acidic residues" evidence="2">
    <location>
        <begin position="92"/>
        <end position="101"/>
    </location>
</feature>
<feature type="compositionally biased region" description="Acidic residues" evidence="2">
    <location>
        <begin position="102"/>
        <end position="112"/>
    </location>
</feature>
<dbReference type="Pfam" id="PF12457">
    <property type="entry name" value="TIP_N"/>
    <property type="match status" value="1"/>
</dbReference>
<dbReference type="PANTHER" id="PTHR23329">
    <property type="entry name" value="TUFTELIN-INTERACTING PROTEIN 11-RELATED"/>
    <property type="match status" value="1"/>
</dbReference>
<feature type="compositionally biased region" description="Acidic residues" evidence="2">
    <location>
        <begin position="133"/>
        <end position="143"/>
    </location>
</feature>
<dbReference type="PROSITE" id="PS50174">
    <property type="entry name" value="G_PATCH"/>
    <property type="match status" value="1"/>
</dbReference>
<feature type="region of interest" description="Disordered" evidence="2">
    <location>
        <begin position="42"/>
        <end position="70"/>
    </location>
</feature>
<dbReference type="InterPro" id="IPR000467">
    <property type="entry name" value="G_patch_dom"/>
</dbReference>
<gene>
    <name evidence="4" type="ORF">ACJRO7_026846</name>
</gene>
<feature type="compositionally biased region" description="Basic and acidic residues" evidence="2">
    <location>
        <begin position="152"/>
        <end position="168"/>
    </location>
</feature>
<evidence type="ECO:0000313" key="4">
    <source>
        <dbReference type="EMBL" id="KAL3729773.1"/>
    </source>
</evidence>
<evidence type="ECO:0000256" key="1">
    <source>
        <dbReference type="SAM" id="Coils"/>
    </source>
</evidence>
<dbReference type="Pfam" id="PF01585">
    <property type="entry name" value="G-patch"/>
    <property type="match status" value="1"/>
</dbReference>
<feature type="coiled-coil region" evidence="1">
    <location>
        <begin position="268"/>
        <end position="345"/>
    </location>
</feature>
<name>A0ABD3JU85_EUCGL</name>
<dbReference type="InterPro" id="IPR022159">
    <property type="entry name" value="STIP/TFIP11_N"/>
</dbReference>
<sequence length="407" mass="46183">MDEDQEMERFGMDSDYDDGQWIDGEFYYRRRREKRAQTKGDVLYGVFTSGDSDSDYDDSSKRKRRKNRDLLCKANLSKPVYFVSTSTVMPNREIDENSKTENEDDESADVDEDRPGMGVGAGVGLGFKKRDDGFDENGEEEDGFLPTAFGRKIKEGAERRREQSKLENKAQQGGAKRDSYESGNVGGFEKYTKGIGTRLLEKMGYKGGGLGKNQQGIVTPIEAKLRPKNIEAPVASLEPEEKKPSPDVPGQEKLWSKQATQKNKAKYITAEELLAKKVLANLENLNAEEKARESDVPMSELQHNIRLILDLAELDIQKIDRDLRNEKEKLQAEETMNTLGRVEEEKSMGLTYPALLAYLHSLLFIRVFQGWDPLWNSTHGLEVVSRWKSLLQGQECLDIWDLGSPYT</sequence>
<feature type="region of interest" description="Disordered" evidence="2">
    <location>
        <begin position="232"/>
        <end position="253"/>
    </location>
</feature>
<dbReference type="AlphaFoldDB" id="A0ABD3JU85"/>
<dbReference type="EMBL" id="JBJKBG010000007">
    <property type="protein sequence ID" value="KAL3729773.1"/>
    <property type="molecule type" value="Genomic_DNA"/>
</dbReference>
<feature type="domain" description="G-patch" evidence="3">
    <location>
        <begin position="192"/>
        <end position="229"/>
    </location>
</feature>
<accession>A0ABD3JU85</accession>
<dbReference type="PANTHER" id="PTHR23329:SF1">
    <property type="entry name" value="TUFTELIN-INTERACTING PROTEIN 11"/>
    <property type="match status" value="1"/>
</dbReference>
<reference evidence="4 5" key="1">
    <citation type="submission" date="2024-11" db="EMBL/GenBank/DDBJ databases">
        <title>Chromosome-level genome assembly of Eucalyptus globulus Labill. provides insights into its genome evolution.</title>
        <authorList>
            <person name="Li X."/>
        </authorList>
    </citation>
    <scope>NUCLEOTIDE SEQUENCE [LARGE SCALE GENOMIC DNA]</scope>
    <source>
        <strain evidence="4">CL2024</strain>
        <tissue evidence="4">Fresh tender leaves</tissue>
    </source>
</reference>
<evidence type="ECO:0000313" key="5">
    <source>
        <dbReference type="Proteomes" id="UP001634007"/>
    </source>
</evidence>
<proteinExistence type="predicted"/>
<dbReference type="InterPro" id="IPR045211">
    <property type="entry name" value="TFP11/STIP/Ntr1"/>
</dbReference>
<evidence type="ECO:0000256" key="2">
    <source>
        <dbReference type="SAM" id="MobiDB-lite"/>
    </source>
</evidence>
<dbReference type="Proteomes" id="UP001634007">
    <property type="component" value="Unassembled WGS sequence"/>
</dbReference>
<keyword evidence="5" id="KW-1185">Reference proteome</keyword>
<dbReference type="SMART" id="SM00443">
    <property type="entry name" value="G_patch"/>
    <property type="match status" value="1"/>
</dbReference>
<organism evidence="4 5">
    <name type="scientific">Eucalyptus globulus</name>
    <name type="common">Tasmanian blue gum</name>
    <dbReference type="NCBI Taxonomy" id="34317"/>
    <lineage>
        <taxon>Eukaryota</taxon>
        <taxon>Viridiplantae</taxon>
        <taxon>Streptophyta</taxon>
        <taxon>Embryophyta</taxon>
        <taxon>Tracheophyta</taxon>
        <taxon>Spermatophyta</taxon>
        <taxon>Magnoliopsida</taxon>
        <taxon>eudicotyledons</taxon>
        <taxon>Gunneridae</taxon>
        <taxon>Pentapetalae</taxon>
        <taxon>rosids</taxon>
        <taxon>malvids</taxon>
        <taxon>Myrtales</taxon>
        <taxon>Myrtaceae</taxon>
        <taxon>Myrtoideae</taxon>
        <taxon>Eucalypteae</taxon>
        <taxon>Eucalyptus</taxon>
    </lineage>
</organism>
<evidence type="ECO:0000259" key="3">
    <source>
        <dbReference type="PROSITE" id="PS50174"/>
    </source>
</evidence>